<comment type="caution">
    <text evidence="1">The sequence shown here is derived from an EMBL/GenBank/DDBJ whole genome shotgun (WGS) entry which is preliminary data.</text>
</comment>
<dbReference type="AlphaFoldDB" id="A0ABD3IDX9"/>
<gene>
    <name evidence="1" type="ORF">R1sor_019947</name>
</gene>
<evidence type="ECO:0000313" key="2">
    <source>
        <dbReference type="Proteomes" id="UP001633002"/>
    </source>
</evidence>
<keyword evidence="2" id="KW-1185">Reference proteome</keyword>
<reference evidence="1 2" key="1">
    <citation type="submission" date="2024-09" db="EMBL/GenBank/DDBJ databases">
        <title>Chromosome-scale assembly of Riccia sorocarpa.</title>
        <authorList>
            <person name="Paukszto L."/>
        </authorList>
    </citation>
    <scope>NUCLEOTIDE SEQUENCE [LARGE SCALE GENOMIC DNA]</scope>
    <source>
        <strain evidence="1">LP-2024</strain>
        <tissue evidence="1">Aerial parts of the thallus</tissue>
    </source>
</reference>
<dbReference type="Proteomes" id="UP001633002">
    <property type="component" value="Unassembled WGS sequence"/>
</dbReference>
<proteinExistence type="predicted"/>
<accession>A0ABD3IDX9</accession>
<organism evidence="1 2">
    <name type="scientific">Riccia sorocarpa</name>
    <dbReference type="NCBI Taxonomy" id="122646"/>
    <lineage>
        <taxon>Eukaryota</taxon>
        <taxon>Viridiplantae</taxon>
        <taxon>Streptophyta</taxon>
        <taxon>Embryophyta</taxon>
        <taxon>Marchantiophyta</taxon>
        <taxon>Marchantiopsida</taxon>
        <taxon>Marchantiidae</taxon>
        <taxon>Marchantiales</taxon>
        <taxon>Ricciaceae</taxon>
        <taxon>Riccia</taxon>
    </lineage>
</organism>
<evidence type="ECO:0000313" key="1">
    <source>
        <dbReference type="EMBL" id="KAL3701925.1"/>
    </source>
</evidence>
<protein>
    <submittedName>
        <fullName evidence="1">Uncharacterized protein</fullName>
    </submittedName>
</protein>
<sequence length="359" mass="40862">MVSLECFNDVQISCHTVVLLCKLFRDKFPGLPLPFHLLGSDCSSLEFTEESLRLGDTHAKQQTIWGKLHPRSTEEAEPDLANFSGLEGDEDIICCLLIGLTQAQDLLTQLNMAPHTSVRDQSWWRAPWVLERDFWNNKRNDVVDSSQVDDWDAETVPVEDTPLSEFWLLPNEEDVTDENTESDGVNDLHVLENETRHVMAKYLDQALSGSVFSESPRVDPMVSFDGHQIYKATLVSQLNGNPMLSKDRLTRIKQSVYFNGVKPKPREPGIPSCIMDIGSDCAVLFSSVQAQKRTRSRKRRGPETTTKEVWIGRVQKIRRKYNGKWGKTRVEIDLLDRPVGEGAGERNICQVLFKWYTPV</sequence>
<name>A0ABD3IDX9_9MARC</name>
<dbReference type="EMBL" id="JBJQOH010000001">
    <property type="protein sequence ID" value="KAL3701925.1"/>
    <property type="molecule type" value="Genomic_DNA"/>
</dbReference>